<evidence type="ECO:0000256" key="5">
    <source>
        <dbReference type="ARBA" id="ARBA00022679"/>
    </source>
</evidence>
<dbReference type="EC" id="2.8.5.2" evidence="14"/>
<feature type="binding site" description="axial binding residue" evidence="17">
    <location>
        <position position="104"/>
    </location>
    <ligand>
        <name>heme c</name>
        <dbReference type="ChEBI" id="CHEBI:61717"/>
        <label>1</label>
    </ligand>
    <ligandPart>
        <name>Fe</name>
        <dbReference type="ChEBI" id="CHEBI:18248"/>
    </ligandPart>
</feature>
<dbReference type="NCBIfam" id="TIGR04484">
    <property type="entry name" value="thiosulf_SoxA"/>
    <property type="match status" value="1"/>
</dbReference>
<evidence type="ECO:0000256" key="18">
    <source>
        <dbReference type="SAM" id="SignalP"/>
    </source>
</evidence>
<dbReference type="InterPro" id="IPR025710">
    <property type="entry name" value="SoxA"/>
</dbReference>
<protein>
    <recommendedName>
        <fullName evidence="14">SoxAX cytochrome complex subunit A</fullName>
        <ecNumber evidence="14">2.8.5.2</ecNumber>
    </recommendedName>
    <alternativeName>
        <fullName evidence="14">Protein SoxA</fullName>
    </alternativeName>
    <alternativeName>
        <fullName evidence="14">Sulfur oxidizing protein A</fullName>
    </alternativeName>
    <alternativeName>
        <fullName evidence="14">Thiosulfate-oxidizing multienzyme system protein SoxA</fullName>
    </alternativeName>
</protein>
<dbReference type="PIRSF" id="PIRSF038455">
    <property type="entry name" value="SoxA"/>
    <property type="match status" value="1"/>
</dbReference>
<feature type="binding site" description="axial binding residue" evidence="17">
    <location>
        <position position="246"/>
    </location>
    <ligand>
        <name>heme c</name>
        <dbReference type="ChEBI" id="CHEBI:61717"/>
        <label>2</label>
    </ligand>
    <ligandPart>
        <name>Fe</name>
        <dbReference type="ChEBI" id="CHEBI:18248"/>
    </ligandPart>
</feature>
<dbReference type="GO" id="GO:0019417">
    <property type="term" value="P:sulfur oxidation"/>
    <property type="evidence" value="ECO:0007669"/>
    <property type="project" value="InterPro"/>
</dbReference>
<evidence type="ECO:0000256" key="8">
    <source>
        <dbReference type="ARBA" id="ARBA00022764"/>
    </source>
</evidence>
<evidence type="ECO:0000259" key="19">
    <source>
        <dbReference type="Pfam" id="PF21342"/>
    </source>
</evidence>
<evidence type="ECO:0000256" key="17">
    <source>
        <dbReference type="PIRSR" id="PIRSR038455-3"/>
    </source>
</evidence>
<dbReference type="STRING" id="388408.LAX5112_00839"/>
<evidence type="ECO:0000256" key="2">
    <source>
        <dbReference type="ARBA" id="ARBA00011530"/>
    </source>
</evidence>
<proteinExistence type="inferred from homology"/>
<dbReference type="GO" id="GO:0016740">
    <property type="term" value="F:transferase activity"/>
    <property type="evidence" value="ECO:0007669"/>
    <property type="project" value="UniProtKB-KW"/>
</dbReference>
<feature type="binding site" description="covalent" evidence="16">
    <location>
        <position position="204"/>
    </location>
    <ligand>
        <name>heme c</name>
        <dbReference type="ChEBI" id="CHEBI:61717"/>
        <label>2</label>
    </ligand>
</feature>
<dbReference type="FunFam" id="1.10.760.10:FF:000030">
    <property type="entry name" value="L-cysteine S-thiosulfotransferase subunit SoxA"/>
    <property type="match status" value="1"/>
</dbReference>
<dbReference type="GO" id="GO:0046872">
    <property type="term" value="F:metal ion binding"/>
    <property type="evidence" value="ECO:0007669"/>
    <property type="project" value="UniProtKB-KW"/>
</dbReference>
<evidence type="ECO:0000256" key="9">
    <source>
        <dbReference type="ARBA" id="ARBA00022982"/>
    </source>
</evidence>
<comment type="subunit">
    <text evidence="2 14">Heterodimer of SoxA and SoxX.</text>
</comment>
<dbReference type="OrthoDB" id="7916986at2"/>
<dbReference type="GO" id="GO:0070069">
    <property type="term" value="C:cytochrome complex"/>
    <property type="evidence" value="ECO:0007669"/>
    <property type="project" value="InterPro"/>
</dbReference>
<keyword evidence="7 18" id="KW-0732">Signal</keyword>
<name>A0A0M6ZTB8_9HYPH</name>
<dbReference type="GO" id="GO:0042597">
    <property type="term" value="C:periplasmic space"/>
    <property type="evidence" value="ECO:0007669"/>
    <property type="project" value="UniProtKB-SubCell"/>
</dbReference>
<feature type="binding site" evidence="16">
    <location>
        <position position="242"/>
    </location>
    <ligand>
        <name>substrate</name>
    </ligand>
</feature>
<dbReference type="AlphaFoldDB" id="A0A0M6ZTB8"/>
<gene>
    <name evidence="20" type="ORF">LAX5112_00839</name>
</gene>
<keyword evidence="8 14" id="KW-0574">Periplasm</keyword>
<evidence type="ECO:0000256" key="4">
    <source>
        <dbReference type="ARBA" id="ARBA00022617"/>
    </source>
</evidence>
<reference evidence="21" key="1">
    <citation type="submission" date="2015-07" db="EMBL/GenBank/DDBJ databases">
        <authorList>
            <person name="Rodrigo-Torres Lidia"/>
            <person name="Arahal R.David."/>
        </authorList>
    </citation>
    <scope>NUCLEOTIDE SEQUENCE [LARGE SCALE GENOMIC DNA]</scope>
    <source>
        <strain evidence="21">CECT 5112</strain>
    </source>
</reference>
<dbReference type="InterPro" id="IPR009056">
    <property type="entry name" value="Cyt_c-like_dom"/>
</dbReference>
<feature type="binding site" description="covalent" evidence="16">
    <location>
        <position position="103"/>
    </location>
    <ligand>
        <name>heme c</name>
        <dbReference type="ChEBI" id="CHEBI:61717"/>
        <label>1</label>
    </ligand>
</feature>
<dbReference type="InterPro" id="IPR036909">
    <property type="entry name" value="Cyt_c-like_dom_sf"/>
</dbReference>
<organism evidence="20 21">
    <name type="scientific">Roseibium alexandrii</name>
    <dbReference type="NCBI Taxonomy" id="388408"/>
    <lineage>
        <taxon>Bacteria</taxon>
        <taxon>Pseudomonadati</taxon>
        <taxon>Pseudomonadota</taxon>
        <taxon>Alphaproteobacteria</taxon>
        <taxon>Hyphomicrobiales</taxon>
        <taxon>Stappiaceae</taxon>
        <taxon>Roseibium</taxon>
    </lineage>
</organism>
<dbReference type="GO" id="GO:0009055">
    <property type="term" value="F:electron transfer activity"/>
    <property type="evidence" value="ECO:0007669"/>
    <property type="project" value="InterPro"/>
</dbReference>
<evidence type="ECO:0000256" key="14">
    <source>
        <dbReference type="PIRNR" id="PIRNR038455"/>
    </source>
</evidence>
<evidence type="ECO:0000256" key="6">
    <source>
        <dbReference type="ARBA" id="ARBA00022723"/>
    </source>
</evidence>
<feature type="active site" description="Cysteine persulfide intermediate" evidence="15">
    <location>
        <position position="246"/>
    </location>
</feature>
<dbReference type="Pfam" id="PF21342">
    <property type="entry name" value="SoxA-TsdA_cyt-c"/>
    <property type="match status" value="1"/>
</dbReference>
<evidence type="ECO:0000256" key="11">
    <source>
        <dbReference type="ARBA" id="ARBA00025746"/>
    </source>
</evidence>
<comment type="subcellular location">
    <subcellularLocation>
        <location evidence="1 14">Periplasm</location>
    </subcellularLocation>
</comment>
<dbReference type="Gene3D" id="1.10.760.10">
    <property type="entry name" value="Cytochrome c-like domain"/>
    <property type="match status" value="2"/>
</dbReference>
<evidence type="ECO:0000256" key="15">
    <source>
        <dbReference type="PIRSR" id="PIRSR038455-1"/>
    </source>
</evidence>
<evidence type="ECO:0000256" key="10">
    <source>
        <dbReference type="ARBA" id="ARBA00023004"/>
    </source>
</evidence>
<keyword evidence="6 14" id="KW-0479">Metal-binding</keyword>
<dbReference type="Proteomes" id="UP000053235">
    <property type="component" value="Unassembled WGS sequence"/>
</dbReference>
<evidence type="ECO:0000256" key="13">
    <source>
        <dbReference type="ARBA" id="ARBA00048423"/>
    </source>
</evidence>
<keyword evidence="5 14" id="KW-0808">Transferase</keyword>
<comment type="catalytic activity">
    <reaction evidence="13 14">
        <text>S-sulfanyl-L-cysteinyl-[SoxY protein] + thiosulfate + 2 Fe(III)-[cytochrome c] = S-(2-sulfodisulfanyl)-L-cysteinyl-[SoxY protein] + 2 Fe(II)-[cytochrome c] + 2 H(+)</text>
        <dbReference type="Rhea" id="RHEA:51224"/>
        <dbReference type="Rhea" id="RHEA-COMP:10350"/>
        <dbReference type="Rhea" id="RHEA-COMP:14399"/>
        <dbReference type="Rhea" id="RHEA-COMP:14689"/>
        <dbReference type="Rhea" id="RHEA-COMP:14690"/>
        <dbReference type="ChEBI" id="CHEBI:15378"/>
        <dbReference type="ChEBI" id="CHEBI:29033"/>
        <dbReference type="ChEBI" id="CHEBI:29034"/>
        <dbReference type="ChEBI" id="CHEBI:33542"/>
        <dbReference type="ChEBI" id="CHEBI:61963"/>
        <dbReference type="ChEBI" id="CHEBI:140664"/>
        <dbReference type="EC" id="2.8.5.2"/>
    </reaction>
</comment>
<keyword evidence="4 14" id="KW-0349">Heme</keyword>
<accession>A0A0M6ZTB8</accession>
<evidence type="ECO:0000256" key="16">
    <source>
        <dbReference type="PIRSR" id="PIRSR038455-2"/>
    </source>
</evidence>
<comment type="catalytic activity">
    <reaction evidence="12 14">
        <text>L-cysteinyl-[SoxY protein] + thiosulfate + 2 Fe(III)-[cytochrome c] = S-sulfosulfanyl-L-cysteinyl-[SoxY protein] + 2 Fe(II)-[cytochrome c] + 2 H(+)</text>
        <dbReference type="Rhea" id="RHEA:56720"/>
        <dbReference type="Rhea" id="RHEA-COMP:10350"/>
        <dbReference type="Rhea" id="RHEA-COMP:14328"/>
        <dbReference type="Rhea" id="RHEA-COMP:14399"/>
        <dbReference type="Rhea" id="RHEA-COMP:14691"/>
        <dbReference type="ChEBI" id="CHEBI:15378"/>
        <dbReference type="ChEBI" id="CHEBI:29033"/>
        <dbReference type="ChEBI" id="CHEBI:29034"/>
        <dbReference type="ChEBI" id="CHEBI:29950"/>
        <dbReference type="ChEBI" id="CHEBI:33542"/>
        <dbReference type="ChEBI" id="CHEBI:139321"/>
        <dbReference type="EC" id="2.8.5.2"/>
    </reaction>
</comment>
<feature type="domain" description="Cytochrome c" evidence="19">
    <location>
        <begin position="85"/>
        <end position="171"/>
    </location>
</feature>
<dbReference type="RefSeq" id="WP_055670743.1">
    <property type="nucleotide sequence ID" value="NZ_CXWD01000003.1"/>
</dbReference>
<dbReference type="GO" id="GO:0020037">
    <property type="term" value="F:heme binding"/>
    <property type="evidence" value="ECO:0007669"/>
    <property type="project" value="InterPro"/>
</dbReference>
<feature type="binding site" description="covalent" evidence="16">
    <location>
        <position position="201"/>
    </location>
    <ligand>
        <name>heme c</name>
        <dbReference type="ChEBI" id="CHEBI:61717"/>
        <label>2</label>
    </ligand>
</feature>
<evidence type="ECO:0000256" key="3">
    <source>
        <dbReference type="ARBA" id="ARBA00022448"/>
    </source>
</evidence>
<dbReference type="EMBL" id="CXWD01000003">
    <property type="protein sequence ID" value="CTQ66015.1"/>
    <property type="molecule type" value="Genomic_DNA"/>
</dbReference>
<feature type="chain" id="PRO_5005809265" description="SoxAX cytochrome complex subunit A" evidence="18">
    <location>
        <begin position="28"/>
        <end position="285"/>
    </location>
</feature>
<evidence type="ECO:0000313" key="20">
    <source>
        <dbReference type="EMBL" id="CTQ66015.1"/>
    </source>
</evidence>
<keyword evidence="9 14" id="KW-0249">Electron transport</keyword>
<evidence type="ECO:0000256" key="12">
    <source>
        <dbReference type="ARBA" id="ARBA00048077"/>
    </source>
</evidence>
<evidence type="ECO:0000256" key="7">
    <source>
        <dbReference type="ARBA" id="ARBA00022729"/>
    </source>
</evidence>
<evidence type="ECO:0000313" key="21">
    <source>
        <dbReference type="Proteomes" id="UP000053235"/>
    </source>
</evidence>
<feature type="binding site" description="covalent" evidence="16">
    <location>
        <position position="100"/>
    </location>
    <ligand>
        <name>heme c</name>
        <dbReference type="ChEBI" id="CHEBI:61717"/>
        <label>1</label>
    </ligand>
</feature>
<comment type="cofactor">
    <cofactor evidence="16">
        <name>heme</name>
        <dbReference type="ChEBI" id="CHEBI:30413"/>
    </cofactor>
    <text evidence="16">Binds 2 heme groups per subunit.</text>
</comment>
<feature type="binding site" description="axial binding residue" evidence="17">
    <location>
        <position position="205"/>
    </location>
    <ligand>
        <name>heme c</name>
        <dbReference type="ChEBI" id="CHEBI:61717"/>
        <label>2</label>
    </ligand>
    <ligandPart>
        <name>Fe</name>
        <dbReference type="ChEBI" id="CHEBI:18248"/>
    </ligandPart>
</feature>
<comment type="similarity">
    <text evidence="11 14">Belongs to the SoxA family.</text>
</comment>
<keyword evidence="3 14" id="KW-0813">Transport</keyword>
<dbReference type="GO" id="GO:0016669">
    <property type="term" value="F:oxidoreductase activity, acting on a sulfur group of donors, cytochrome as acceptor"/>
    <property type="evidence" value="ECO:0007669"/>
    <property type="project" value="InterPro"/>
</dbReference>
<dbReference type="SUPFAM" id="SSF46626">
    <property type="entry name" value="Cytochrome c"/>
    <property type="match status" value="2"/>
</dbReference>
<evidence type="ECO:0000256" key="1">
    <source>
        <dbReference type="ARBA" id="ARBA00004418"/>
    </source>
</evidence>
<feature type="signal peptide" evidence="18">
    <location>
        <begin position="1"/>
        <end position="27"/>
    </location>
</feature>
<keyword evidence="21" id="KW-1185">Reference proteome</keyword>
<keyword evidence="10 14" id="KW-0408">Iron</keyword>
<sequence>MTKNTGRSAAAILATGLVLGMSNQAFADENAELIVEGEQLVTKVAAPEGHPLDELFSGWRFRSDETQALQTDDFENPAFAAVDYGAELWETEAGTSGKSCASCHGDASESMKGLRASMPKWHEDENTLMTLEDHINWSRKEHQGADPWKWESAEMLAMTAFLGLQSRGMPVNVKIDGPAEDWFNKGKELYYTRVGQLDMSCSNCHEDNYGNMIRADHLSQGQINGFPTYRLKWQGLGSTHRRFKGCMDNIRATPFKRGSDEFTSLELYLAWRGSGLSVETPAVRQ</sequence>